<keyword evidence="4" id="KW-1185">Reference proteome</keyword>
<feature type="signal peptide" evidence="2">
    <location>
        <begin position="1"/>
        <end position="20"/>
    </location>
</feature>
<feature type="chain" id="PRO_5046651214" evidence="2">
    <location>
        <begin position="21"/>
        <end position="255"/>
    </location>
</feature>
<comment type="caution">
    <text evidence="3">The sequence shown here is derived from an EMBL/GenBank/DDBJ whole genome shotgun (WGS) entry which is preliminary data.</text>
</comment>
<accession>A0ABP9D2A6</accession>
<protein>
    <submittedName>
        <fullName evidence="3">Uncharacterized protein</fullName>
    </submittedName>
</protein>
<evidence type="ECO:0000256" key="2">
    <source>
        <dbReference type="SAM" id="SignalP"/>
    </source>
</evidence>
<organism evidence="3 4">
    <name type="scientific">Algivirga pacifica</name>
    <dbReference type="NCBI Taxonomy" id="1162670"/>
    <lineage>
        <taxon>Bacteria</taxon>
        <taxon>Pseudomonadati</taxon>
        <taxon>Bacteroidota</taxon>
        <taxon>Cytophagia</taxon>
        <taxon>Cytophagales</taxon>
        <taxon>Flammeovirgaceae</taxon>
        <taxon>Algivirga</taxon>
    </lineage>
</organism>
<evidence type="ECO:0000256" key="1">
    <source>
        <dbReference type="SAM" id="MobiDB-lite"/>
    </source>
</evidence>
<evidence type="ECO:0000313" key="4">
    <source>
        <dbReference type="Proteomes" id="UP001500298"/>
    </source>
</evidence>
<dbReference type="EMBL" id="BAABJX010000016">
    <property type="protein sequence ID" value="GAA4825861.1"/>
    <property type="molecule type" value="Genomic_DNA"/>
</dbReference>
<keyword evidence="2" id="KW-0732">Signal</keyword>
<proteinExistence type="predicted"/>
<feature type="region of interest" description="Disordered" evidence="1">
    <location>
        <begin position="231"/>
        <end position="255"/>
    </location>
</feature>
<dbReference type="RefSeq" id="WP_345369406.1">
    <property type="nucleotide sequence ID" value="NZ_BAABJX010000016.1"/>
</dbReference>
<reference evidence="4" key="1">
    <citation type="journal article" date="2019" name="Int. J. Syst. Evol. Microbiol.">
        <title>The Global Catalogue of Microorganisms (GCM) 10K type strain sequencing project: providing services to taxonomists for standard genome sequencing and annotation.</title>
        <authorList>
            <consortium name="The Broad Institute Genomics Platform"/>
            <consortium name="The Broad Institute Genome Sequencing Center for Infectious Disease"/>
            <person name="Wu L."/>
            <person name="Ma J."/>
        </authorList>
    </citation>
    <scope>NUCLEOTIDE SEQUENCE [LARGE SCALE GENOMIC DNA]</scope>
    <source>
        <strain evidence="4">JCM 18326</strain>
    </source>
</reference>
<name>A0ABP9D2A6_9BACT</name>
<evidence type="ECO:0000313" key="3">
    <source>
        <dbReference type="EMBL" id="GAA4825861.1"/>
    </source>
</evidence>
<gene>
    <name evidence="3" type="ORF">GCM10023331_08090</name>
</gene>
<feature type="compositionally biased region" description="Pro residues" evidence="1">
    <location>
        <begin position="240"/>
        <end position="255"/>
    </location>
</feature>
<sequence length="255" mass="27869">MRKRILGVLCLLSFAFTVQAQKVLNLATDSVGGQIVVKYDLQPRLSEKEDYEVSLYYITEDDNTVEAKGVRGAVGKVSPGSGNLIYWKPEEDLDEYRGNIRVMVEAKQNYSPIMPLANKGMRTKFKKKKPKQLKLSWMGGGNLSKYKVYADLYKNGRLVKEGVAEANATDHQMMLSTPTDKGSKYQYRLRDEKGIIVAGTPEFKVKGSGAFGKVLLLGAAGAVAGVVLTSGGDDIDEPEPGPNALPDPPFDPTGF</sequence>
<dbReference type="Proteomes" id="UP001500298">
    <property type="component" value="Unassembled WGS sequence"/>
</dbReference>